<evidence type="ECO:0000313" key="1">
    <source>
        <dbReference type="EMBL" id="GEU81338.1"/>
    </source>
</evidence>
<gene>
    <name evidence="1" type="ORF">Tci_053316</name>
</gene>
<comment type="caution">
    <text evidence="1">The sequence shown here is derived from an EMBL/GenBank/DDBJ whole genome shotgun (WGS) entry which is preliminary data.</text>
</comment>
<name>A0A6L2N5A6_TANCI</name>
<dbReference type="EMBL" id="BKCJ010008259">
    <property type="protein sequence ID" value="GEU81338.1"/>
    <property type="molecule type" value="Genomic_DNA"/>
</dbReference>
<protein>
    <submittedName>
        <fullName evidence="1">Uncharacterized protein</fullName>
    </submittedName>
</protein>
<reference evidence="1" key="1">
    <citation type="journal article" date="2019" name="Sci. Rep.">
        <title>Draft genome of Tanacetum cinerariifolium, the natural source of mosquito coil.</title>
        <authorList>
            <person name="Yamashiro T."/>
            <person name="Shiraishi A."/>
            <person name="Satake H."/>
            <person name="Nakayama K."/>
        </authorList>
    </citation>
    <scope>NUCLEOTIDE SEQUENCE</scope>
</reference>
<accession>A0A6L2N5A6</accession>
<dbReference type="AlphaFoldDB" id="A0A6L2N5A6"/>
<sequence length="233" mass="25646">MSGNMSNLIDYKEIDRGYIAFERNPKGGKITRKGSGPDWLFDIDALTRTMNCKLIVAFTQSNGFVDPKSSHDDEFKPSCDDGKKVDEDLTGTNRINAVGENISSELPFDPDMTALEDISRFNITTPKFSSIVMSTFTHLIIVLFDSDVEDAFSSTHSPDYTSASPDYFLALPRNTSSSYENGLIPLAISSSHDDSYMHAIQAYDDNNNEPLILPQAFTVPPTVSPPSPVLSLS</sequence>
<organism evidence="1">
    <name type="scientific">Tanacetum cinerariifolium</name>
    <name type="common">Dalmatian daisy</name>
    <name type="synonym">Chrysanthemum cinerariifolium</name>
    <dbReference type="NCBI Taxonomy" id="118510"/>
    <lineage>
        <taxon>Eukaryota</taxon>
        <taxon>Viridiplantae</taxon>
        <taxon>Streptophyta</taxon>
        <taxon>Embryophyta</taxon>
        <taxon>Tracheophyta</taxon>
        <taxon>Spermatophyta</taxon>
        <taxon>Magnoliopsida</taxon>
        <taxon>eudicotyledons</taxon>
        <taxon>Gunneridae</taxon>
        <taxon>Pentapetalae</taxon>
        <taxon>asterids</taxon>
        <taxon>campanulids</taxon>
        <taxon>Asterales</taxon>
        <taxon>Asteraceae</taxon>
        <taxon>Asteroideae</taxon>
        <taxon>Anthemideae</taxon>
        <taxon>Anthemidinae</taxon>
        <taxon>Tanacetum</taxon>
    </lineage>
</organism>
<proteinExistence type="predicted"/>